<evidence type="ECO:0000256" key="2">
    <source>
        <dbReference type="ARBA" id="ARBA00022676"/>
    </source>
</evidence>
<dbReference type="InParanoid" id="A0A7N2LRP5"/>
<dbReference type="Proteomes" id="UP000594261">
    <property type="component" value="Chromosome 5"/>
</dbReference>
<evidence type="ECO:0000256" key="6">
    <source>
        <dbReference type="SAM" id="Phobius"/>
    </source>
</evidence>
<dbReference type="Pfam" id="PF02485">
    <property type="entry name" value="Branch"/>
    <property type="match status" value="1"/>
</dbReference>
<evidence type="ECO:0000256" key="1">
    <source>
        <dbReference type="ARBA" id="ARBA00004606"/>
    </source>
</evidence>
<keyword evidence="4 6" id="KW-0472">Membrane</keyword>
<keyword evidence="3" id="KW-0808">Transferase</keyword>
<evidence type="ECO:0008006" key="9">
    <source>
        <dbReference type="Google" id="ProtNLM"/>
    </source>
</evidence>
<dbReference type="PANTHER" id="PTHR31042">
    <property type="entry name" value="CORE-2/I-BRANCHING BETA-1,6-N-ACETYLGLUCOSAMINYLTRANSFERASE FAMILY PROTEIN-RELATED"/>
    <property type="match status" value="1"/>
</dbReference>
<keyword evidence="2" id="KW-0328">Glycosyltransferase</keyword>
<dbReference type="OrthoDB" id="191334at2759"/>
<keyword evidence="8" id="KW-1185">Reference proteome</keyword>
<dbReference type="InterPro" id="IPR044174">
    <property type="entry name" value="BC10-like"/>
</dbReference>
<name>A0A7N2LRP5_QUELO</name>
<evidence type="ECO:0000313" key="8">
    <source>
        <dbReference type="Proteomes" id="UP000594261"/>
    </source>
</evidence>
<keyword evidence="5" id="KW-0325">Glycoprotein</keyword>
<keyword evidence="6" id="KW-0812">Transmembrane</keyword>
<dbReference type="EMBL" id="LRBV02000005">
    <property type="status" value="NOT_ANNOTATED_CDS"/>
    <property type="molecule type" value="Genomic_DNA"/>
</dbReference>
<accession>A0A7N2LRP5</accession>
<dbReference type="Gramene" id="QL05p072297:mrna">
    <property type="protein sequence ID" value="QL05p072297:mrna"/>
    <property type="gene ID" value="QL05p072297"/>
</dbReference>
<dbReference type="FunCoup" id="A0A7N2LRP5">
    <property type="interactions" value="1059"/>
</dbReference>
<dbReference type="GO" id="GO:0016020">
    <property type="term" value="C:membrane"/>
    <property type="evidence" value="ECO:0007669"/>
    <property type="project" value="UniProtKB-SubCell"/>
</dbReference>
<sequence>MTTKKGAAAIAWWRHVVIRWWSCKCKCQWKLKLLLFLSVALTLYALFTFHSTHSPPDISFSSSSSSLSPSRHRLLRLQFDGVPKIAFLFLARRNLPLDFLWDSFFENADVANFSIYVHSAPGFVFNESTSRSTFFRDRQLKNSIQVGWGESSMIQAERLLFDAALEDPANQRFILLSDSCVPLYNFSFIYNYVMASPKSFVDSFLDKKENRYNSKMSPVIPKEKWRKGSQWITLVRSHAEVIVDDKVILSAFKKFCKRRPPVDAKKGKLNIKLQKQHNCIPDEHYVQTLLAMSDLEGELERRTLTYTVWNQSATKMENKGWHPFTFNFANAGPKQIKEIKDINHVYYETEFRTEWCRSNSALVPCFLFSRKFSQGAAMRLLSDGVVGHADTSEV</sequence>
<dbReference type="KEGG" id="qlo:115992002"/>
<evidence type="ECO:0000256" key="5">
    <source>
        <dbReference type="ARBA" id="ARBA00023180"/>
    </source>
</evidence>
<comment type="subcellular location">
    <subcellularLocation>
        <location evidence="1">Membrane</location>
        <topology evidence="1">Single-pass type II membrane protein</topology>
    </subcellularLocation>
</comment>
<dbReference type="GO" id="GO:0016757">
    <property type="term" value="F:glycosyltransferase activity"/>
    <property type="evidence" value="ECO:0007669"/>
    <property type="project" value="UniProtKB-KW"/>
</dbReference>
<organism evidence="7 8">
    <name type="scientific">Quercus lobata</name>
    <name type="common">Valley oak</name>
    <dbReference type="NCBI Taxonomy" id="97700"/>
    <lineage>
        <taxon>Eukaryota</taxon>
        <taxon>Viridiplantae</taxon>
        <taxon>Streptophyta</taxon>
        <taxon>Embryophyta</taxon>
        <taxon>Tracheophyta</taxon>
        <taxon>Spermatophyta</taxon>
        <taxon>Magnoliopsida</taxon>
        <taxon>eudicotyledons</taxon>
        <taxon>Gunneridae</taxon>
        <taxon>Pentapetalae</taxon>
        <taxon>rosids</taxon>
        <taxon>fabids</taxon>
        <taxon>Fagales</taxon>
        <taxon>Fagaceae</taxon>
        <taxon>Quercus</taxon>
    </lineage>
</organism>
<dbReference type="OMA" id="INGHENE"/>
<dbReference type="EnsemblPlants" id="QL05p072297:mrna">
    <property type="protein sequence ID" value="QL05p072297:mrna"/>
    <property type="gene ID" value="QL05p072297"/>
</dbReference>
<dbReference type="AlphaFoldDB" id="A0A7N2LRP5"/>
<dbReference type="InterPro" id="IPR003406">
    <property type="entry name" value="Glyco_trans_14"/>
</dbReference>
<feature type="transmembrane region" description="Helical" evidence="6">
    <location>
        <begin position="33"/>
        <end position="52"/>
    </location>
</feature>
<dbReference type="PANTHER" id="PTHR31042:SF70">
    <property type="entry name" value="OS01G0695200 PROTEIN"/>
    <property type="match status" value="1"/>
</dbReference>
<reference evidence="7" key="2">
    <citation type="submission" date="2021-01" db="UniProtKB">
        <authorList>
            <consortium name="EnsemblPlants"/>
        </authorList>
    </citation>
    <scope>IDENTIFICATION</scope>
</reference>
<proteinExistence type="predicted"/>
<evidence type="ECO:0000256" key="3">
    <source>
        <dbReference type="ARBA" id="ARBA00022679"/>
    </source>
</evidence>
<keyword evidence="6" id="KW-1133">Transmembrane helix</keyword>
<evidence type="ECO:0000256" key="4">
    <source>
        <dbReference type="ARBA" id="ARBA00023136"/>
    </source>
</evidence>
<dbReference type="RefSeq" id="XP_030971896.1">
    <property type="nucleotide sequence ID" value="XM_031116036.1"/>
</dbReference>
<evidence type="ECO:0000313" key="7">
    <source>
        <dbReference type="EnsemblPlants" id="QL05p072297:mrna"/>
    </source>
</evidence>
<gene>
    <name evidence="7" type="primary">LOC115992002</name>
</gene>
<reference evidence="7 8" key="1">
    <citation type="journal article" date="2016" name="G3 (Bethesda)">
        <title>First Draft Assembly and Annotation of the Genome of a California Endemic Oak Quercus lobata Nee (Fagaceae).</title>
        <authorList>
            <person name="Sork V.L."/>
            <person name="Fitz-Gibbon S.T."/>
            <person name="Puiu D."/>
            <person name="Crepeau M."/>
            <person name="Gugger P.F."/>
            <person name="Sherman R."/>
            <person name="Stevens K."/>
            <person name="Langley C.H."/>
            <person name="Pellegrini M."/>
            <person name="Salzberg S.L."/>
        </authorList>
    </citation>
    <scope>NUCLEOTIDE SEQUENCE [LARGE SCALE GENOMIC DNA]</scope>
    <source>
        <strain evidence="7 8">cv. SW786</strain>
    </source>
</reference>
<dbReference type="GeneID" id="115992002"/>
<protein>
    <recommendedName>
        <fullName evidence="9">Core-2/I-branching beta-1,6-N-acetylglucosaminyltransferase family protein</fullName>
    </recommendedName>
</protein>